<dbReference type="SUPFAM" id="SSF52540">
    <property type="entry name" value="P-loop containing nucleoside triphosphate hydrolases"/>
    <property type="match status" value="1"/>
</dbReference>
<organism evidence="10 11">
    <name type="scientific">Lentilactobacillus parakefiri</name>
    <dbReference type="NCBI Taxonomy" id="152332"/>
    <lineage>
        <taxon>Bacteria</taxon>
        <taxon>Bacillati</taxon>
        <taxon>Bacillota</taxon>
        <taxon>Bacilli</taxon>
        <taxon>Lactobacillales</taxon>
        <taxon>Lactobacillaceae</taxon>
        <taxon>Lentilactobacillus</taxon>
    </lineage>
</organism>
<dbReference type="InterPro" id="IPR014001">
    <property type="entry name" value="Helicase_ATP-bd"/>
</dbReference>
<dbReference type="GO" id="GO:0005524">
    <property type="term" value="F:ATP binding"/>
    <property type="evidence" value="ECO:0007669"/>
    <property type="project" value="UniProtKB-KW"/>
</dbReference>
<dbReference type="InterPro" id="IPR001650">
    <property type="entry name" value="Helicase_C-like"/>
</dbReference>
<evidence type="ECO:0000256" key="1">
    <source>
        <dbReference type="ARBA" id="ARBA00022741"/>
    </source>
</evidence>
<feature type="domain" description="Helicase C-terminal" evidence="9">
    <location>
        <begin position="218"/>
        <end position="369"/>
    </location>
</feature>
<dbReference type="RefSeq" id="WP_095354382.1">
    <property type="nucleotide sequence ID" value="NZ_NCXI01000015.1"/>
</dbReference>
<gene>
    <name evidence="10" type="ORF">B8W98_03395</name>
</gene>
<dbReference type="PROSITE" id="PS51192">
    <property type="entry name" value="HELICASE_ATP_BIND_1"/>
    <property type="match status" value="1"/>
</dbReference>
<accession>A0A269YL51</accession>
<dbReference type="GO" id="GO:0006281">
    <property type="term" value="P:DNA repair"/>
    <property type="evidence" value="ECO:0007669"/>
    <property type="project" value="TreeGrafter"/>
</dbReference>
<dbReference type="PROSITE" id="PS00690">
    <property type="entry name" value="DEAH_ATP_HELICASE"/>
    <property type="match status" value="1"/>
</dbReference>
<evidence type="ECO:0000256" key="2">
    <source>
        <dbReference type="ARBA" id="ARBA00022801"/>
    </source>
</evidence>
<dbReference type="GO" id="GO:0005737">
    <property type="term" value="C:cytoplasm"/>
    <property type="evidence" value="ECO:0007669"/>
    <property type="project" value="TreeGrafter"/>
</dbReference>
<evidence type="ECO:0000259" key="9">
    <source>
        <dbReference type="PROSITE" id="PS51194"/>
    </source>
</evidence>
<dbReference type="AlphaFoldDB" id="A0A269YL51"/>
<dbReference type="InterPro" id="IPR027417">
    <property type="entry name" value="P-loop_NTPase"/>
</dbReference>
<dbReference type="Pfam" id="PF00271">
    <property type="entry name" value="Helicase_C"/>
    <property type="match status" value="1"/>
</dbReference>
<dbReference type="GO" id="GO:0043138">
    <property type="term" value="F:3'-5' DNA helicase activity"/>
    <property type="evidence" value="ECO:0007669"/>
    <property type="project" value="TreeGrafter"/>
</dbReference>
<dbReference type="SMART" id="SM00487">
    <property type="entry name" value="DEXDc"/>
    <property type="match status" value="1"/>
</dbReference>
<evidence type="ECO:0000313" key="11">
    <source>
        <dbReference type="Proteomes" id="UP000216802"/>
    </source>
</evidence>
<dbReference type="Pfam" id="PF00270">
    <property type="entry name" value="DEAD"/>
    <property type="match status" value="1"/>
</dbReference>
<keyword evidence="1" id="KW-0547">Nucleotide-binding</keyword>
<dbReference type="GO" id="GO:0043590">
    <property type="term" value="C:bacterial nucleoid"/>
    <property type="evidence" value="ECO:0007669"/>
    <property type="project" value="TreeGrafter"/>
</dbReference>
<dbReference type="GO" id="GO:0016787">
    <property type="term" value="F:hydrolase activity"/>
    <property type="evidence" value="ECO:0007669"/>
    <property type="project" value="UniProtKB-KW"/>
</dbReference>
<dbReference type="EMBL" id="NCXI01000015">
    <property type="protein sequence ID" value="PAK86090.1"/>
    <property type="molecule type" value="Genomic_DNA"/>
</dbReference>
<evidence type="ECO:0000313" key="10">
    <source>
        <dbReference type="EMBL" id="PAK86090.1"/>
    </source>
</evidence>
<evidence type="ECO:0000256" key="7">
    <source>
        <dbReference type="ARBA" id="ARBA00044550"/>
    </source>
</evidence>
<dbReference type="InterPro" id="IPR004589">
    <property type="entry name" value="DNA_helicase_ATP-dep_RecQ"/>
</dbReference>
<comment type="caution">
    <text evidence="10">The sequence shown here is derived from an EMBL/GenBank/DDBJ whole genome shotgun (WGS) entry which is preliminary data.</text>
</comment>
<keyword evidence="3 10" id="KW-0347">Helicase</keyword>
<dbReference type="GO" id="GO:0030894">
    <property type="term" value="C:replisome"/>
    <property type="evidence" value="ECO:0007669"/>
    <property type="project" value="TreeGrafter"/>
</dbReference>
<evidence type="ECO:0000256" key="5">
    <source>
        <dbReference type="ARBA" id="ARBA00023125"/>
    </source>
</evidence>
<evidence type="ECO:0000256" key="4">
    <source>
        <dbReference type="ARBA" id="ARBA00022840"/>
    </source>
</evidence>
<dbReference type="SMART" id="SM00490">
    <property type="entry name" value="HELICc"/>
    <property type="match status" value="1"/>
</dbReference>
<dbReference type="NCBIfam" id="TIGR00614">
    <property type="entry name" value="recQ_fam"/>
    <property type="match status" value="1"/>
</dbReference>
<dbReference type="InterPro" id="IPR011545">
    <property type="entry name" value="DEAD/DEAH_box_helicase_dom"/>
</dbReference>
<dbReference type="GO" id="GO:0009378">
    <property type="term" value="F:four-way junction helicase activity"/>
    <property type="evidence" value="ECO:0007669"/>
    <property type="project" value="TreeGrafter"/>
</dbReference>
<evidence type="ECO:0000256" key="3">
    <source>
        <dbReference type="ARBA" id="ARBA00022806"/>
    </source>
</evidence>
<keyword evidence="2" id="KW-0378">Hydrolase</keyword>
<sequence>MTRDLKRELKKYFGFDDFRPGQEDILKNLLANRNTLAILPTGGGKTLLYQMYGAMTHQRVIIVSPLISLMQDQVSRLQYLGSKRVVALTSALDFQEKTAILTHLNRYQFIYVSPEMLANQQVQQRLMQLQIGLFVVDEAHCISEWGPDFRPDYLKLGTVRERLGSPLTLMMTATATQPVRRDIIAHMNFSPGDIHQIVLPVNRANIFLSAKIFANQHEKDDALIELVKQLNGPGIIYFSSKSKAEQTANTLTNETDRRVMAYHGGMDSQPRFHIQQQFLAGNLDIICATSAFGMGIDKNNVRFVIHYHLPANIQSYVQEIGRCGRDRKPGLAILMYEPNDRALQMGLIDHTVPDESLLDYLYAHPKMLSTDDQFRVVKFYHDNGDSLEQAKTIFNHARTRRVKELGAMVQYVYTEKCRRDELLKYFDEAVPDGERNPSYCCDHDVDFWDRWRDFSRQYLNQPAQSSQNEAKSWQQVIDQLFLSKN</sequence>
<dbReference type="PANTHER" id="PTHR13710:SF84">
    <property type="entry name" value="ATP-DEPENDENT DNA HELICASE RECS-RELATED"/>
    <property type="match status" value="1"/>
</dbReference>
<protein>
    <recommendedName>
        <fullName evidence="6">ATP-dependent DNA helicase RecQ</fullName>
    </recommendedName>
    <alternativeName>
        <fullName evidence="7">DNA 3'-5' helicase RecQ</fullName>
    </alternativeName>
</protein>
<dbReference type="Pfam" id="PF16124">
    <property type="entry name" value="RecQ_Zn_bind"/>
    <property type="match status" value="1"/>
</dbReference>
<dbReference type="GO" id="GO:0003677">
    <property type="term" value="F:DNA binding"/>
    <property type="evidence" value="ECO:0007669"/>
    <property type="project" value="UniProtKB-KW"/>
</dbReference>
<dbReference type="InterPro" id="IPR032284">
    <property type="entry name" value="RecQ_Zn-bd"/>
</dbReference>
<dbReference type="Proteomes" id="UP000216802">
    <property type="component" value="Unassembled WGS sequence"/>
</dbReference>
<dbReference type="PROSITE" id="PS51194">
    <property type="entry name" value="HELICASE_CTER"/>
    <property type="match status" value="1"/>
</dbReference>
<evidence type="ECO:0000259" key="8">
    <source>
        <dbReference type="PROSITE" id="PS51192"/>
    </source>
</evidence>
<keyword evidence="4" id="KW-0067">ATP-binding</keyword>
<dbReference type="PANTHER" id="PTHR13710">
    <property type="entry name" value="DNA HELICASE RECQ FAMILY MEMBER"/>
    <property type="match status" value="1"/>
</dbReference>
<dbReference type="CDD" id="cd17920">
    <property type="entry name" value="DEXHc_RecQ"/>
    <property type="match status" value="1"/>
</dbReference>
<reference evidence="10 11" key="1">
    <citation type="submission" date="2017-04" db="EMBL/GenBank/DDBJ databases">
        <title>Kefir bacterial isolates.</title>
        <authorList>
            <person name="Kim Y."/>
            <person name="Blasche S."/>
            <person name="Patil K.R."/>
        </authorList>
    </citation>
    <scope>NUCLEOTIDE SEQUENCE [LARGE SCALE GENOMIC DNA]</scope>
    <source>
        <strain evidence="10 11">OG2</strain>
    </source>
</reference>
<name>A0A269YL51_9LACO</name>
<keyword evidence="5" id="KW-0238">DNA-binding</keyword>
<dbReference type="Gene3D" id="3.40.50.300">
    <property type="entry name" value="P-loop containing nucleotide triphosphate hydrolases"/>
    <property type="match status" value="2"/>
</dbReference>
<dbReference type="GO" id="GO:0006310">
    <property type="term" value="P:DNA recombination"/>
    <property type="evidence" value="ECO:0007669"/>
    <property type="project" value="InterPro"/>
</dbReference>
<proteinExistence type="predicted"/>
<feature type="domain" description="Helicase ATP-binding" evidence="8">
    <location>
        <begin position="26"/>
        <end position="193"/>
    </location>
</feature>
<evidence type="ECO:0000256" key="6">
    <source>
        <dbReference type="ARBA" id="ARBA00044535"/>
    </source>
</evidence>
<dbReference type="InterPro" id="IPR002464">
    <property type="entry name" value="DNA/RNA_helicase_DEAH_CS"/>
</dbReference>